<dbReference type="InterPro" id="IPR014756">
    <property type="entry name" value="Ig_E-set"/>
</dbReference>
<dbReference type="UniPathway" id="UPA00164"/>
<dbReference type="InterPro" id="IPR037439">
    <property type="entry name" value="Branching_enzy"/>
</dbReference>
<proteinExistence type="inferred from homology"/>
<dbReference type="GO" id="GO:0003844">
    <property type="term" value="F:1,4-alpha-glucan branching enzyme activity"/>
    <property type="evidence" value="ECO:0007669"/>
    <property type="project" value="UniProtKB-UniRule"/>
</dbReference>
<dbReference type="CDD" id="cd02855">
    <property type="entry name" value="E_set_GBE_prok_N"/>
    <property type="match status" value="1"/>
</dbReference>
<dbReference type="GO" id="GO:0004553">
    <property type="term" value="F:hydrolase activity, hydrolyzing O-glycosyl compounds"/>
    <property type="evidence" value="ECO:0007669"/>
    <property type="project" value="InterPro"/>
</dbReference>
<keyword evidence="9 10" id="KW-0119">Carbohydrate metabolism</keyword>
<evidence type="ECO:0000256" key="6">
    <source>
        <dbReference type="ARBA" id="ARBA00022676"/>
    </source>
</evidence>
<dbReference type="InterPro" id="IPR006047">
    <property type="entry name" value="GH13_cat_dom"/>
</dbReference>
<dbReference type="PANTHER" id="PTHR43651:SF3">
    <property type="entry name" value="1,4-ALPHA-GLUCAN-BRANCHING ENZYME"/>
    <property type="match status" value="1"/>
</dbReference>
<dbReference type="InterPro" id="IPR013783">
    <property type="entry name" value="Ig-like_fold"/>
</dbReference>
<dbReference type="Pfam" id="PF02806">
    <property type="entry name" value="Alpha-amylase_C"/>
    <property type="match status" value="1"/>
</dbReference>
<keyword evidence="5 10" id="KW-0321">Glycogen metabolism</keyword>
<dbReference type="HAMAP" id="MF_00685">
    <property type="entry name" value="GlgB"/>
    <property type="match status" value="1"/>
</dbReference>
<feature type="domain" description="Glycosyl hydrolase family 13 catalytic" evidence="12">
    <location>
        <begin position="153"/>
        <end position="501"/>
    </location>
</feature>
<evidence type="ECO:0000256" key="8">
    <source>
        <dbReference type="ARBA" id="ARBA00023056"/>
    </source>
</evidence>
<dbReference type="SUPFAM" id="SSF81296">
    <property type="entry name" value="E set domains"/>
    <property type="match status" value="1"/>
</dbReference>
<dbReference type="GO" id="GO:0043169">
    <property type="term" value="F:cation binding"/>
    <property type="evidence" value="ECO:0007669"/>
    <property type="project" value="InterPro"/>
</dbReference>
<dbReference type="AlphaFoldDB" id="A0A1H5T2S5"/>
<dbReference type="RefSeq" id="WP_103895548.1">
    <property type="nucleotide sequence ID" value="NZ_FNUK01000004.1"/>
</dbReference>
<sequence>MERKYTIYLSDIKRYLKGEHFEAYNFLGSKVTQFKGKKGVVFITFAPSAKEVRVVGDFNNWKGEKHRMFKVLDSGFWWLFIEGLKEGDLYKYEIVKYDGTKVLKADPYARFSEIRPNTASIVYEGLEYEWKDQEWMEKRKKTNYFESPINIYEVHLGSWKKDGQHFLNYRQIADQLSKYVRDMGYTHVEIMPIMEHPLDASWGYQVTGYYSPTSRYGRPEDFKYFVDKMHNEGIGVILDWVPGHFCRDEHGLYNFDGNHLYESENPLLADNYDWGTANFDYSKGHVQSFLISNALYWFKEFHVDGLRVDAVASMLYLNFGKPNFYIRNKKGGIENLDAVEFLKKLNKVVFENIDNPLMIAEESTAWPLVTYPTYDGGLGFNYKWNMGWMNDTLRYMSMGENLRKNNHNLLTFSMMYNYSENFILPLSHDEVVHGKKSLVDKMPGSYEEKFANLRLLYGYMMSHPGKKLLFMGGEIAQFIEWRFYEEIEWFLLKYPIHDSLKRYVRDLNIFYLQNKALWELDYKREGFEWIDADNSHQSVLSFIRRSKNEEDFLVIICNFGSGKYENYKIGVPKGCEYVEVFNSDKDIYSGSNFINIGCIKSLEDTWHGRDYSVNIKIAPYSFIVLKPKKE</sequence>
<evidence type="ECO:0000256" key="4">
    <source>
        <dbReference type="ARBA" id="ARBA00009000"/>
    </source>
</evidence>
<evidence type="ECO:0000256" key="7">
    <source>
        <dbReference type="ARBA" id="ARBA00022679"/>
    </source>
</evidence>
<dbReference type="PANTHER" id="PTHR43651">
    <property type="entry name" value="1,4-ALPHA-GLUCAN-BRANCHING ENZYME"/>
    <property type="match status" value="1"/>
</dbReference>
<dbReference type="CDD" id="cd11322">
    <property type="entry name" value="AmyAc_Glg_BE"/>
    <property type="match status" value="1"/>
</dbReference>
<dbReference type="InterPro" id="IPR017853">
    <property type="entry name" value="GH"/>
</dbReference>
<comment type="subunit">
    <text evidence="10">Monomer.</text>
</comment>
<organism evidence="13 14">
    <name type="scientific">Caloramator fervidus</name>
    <dbReference type="NCBI Taxonomy" id="29344"/>
    <lineage>
        <taxon>Bacteria</taxon>
        <taxon>Bacillati</taxon>
        <taxon>Bacillota</taxon>
        <taxon>Clostridia</taxon>
        <taxon>Eubacteriales</taxon>
        <taxon>Clostridiaceae</taxon>
        <taxon>Caloramator</taxon>
    </lineage>
</organism>
<dbReference type="Gene3D" id="2.60.40.10">
    <property type="entry name" value="Immunoglobulins"/>
    <property type="match status" value="1"/>
</dbReference>
<dbReference type="NCBIfam" id="NF008967">
    <property type="entry name" value="PRK12313.1"/>
    <property type="match status" value="1"/>
</dbReference>
<dbReference type="NCBIfam" id="TIGR01515">
    <property type="entry name" value="branching_enzym"/>
    <property type="match status" value="1"/>
</dbReference>
<dbReference type="EC" id="2.4.1.18" evidence="10"/>
<dbReference type="InterPro" id="IPR044143">
    <property type="entry name" value="GlgB_N_E_set_prok"/>
</dbReference>
<dbReference type="NCBIfam" id="NF003811">
    <property type="entry name" value="PRK05402.1"/>
    <property type="match status" value="1"/>
</dbReference>
<keyword evidence="8 10" id="KW-0320">Glycogen biosynthesis</keyword>
<feature type="active site" description="Nucleophile" evidence="10 11">
    <location>
        <position position="309"/>
    </location>
</feature>
<dbReference type="FunFam" id="3.20.20.80:FF:000003">
    <property type="entry name" value="1,4-alpha-glucan branching enzyme GlgB"/>
    <property type="match status" value="1"/>
</dbReference>
<comment type="similarity">
    <text evidence="4 10">Belongs to the glycosyl hydrolase 13 family. GlgB subfamily.</text>
</comment>
<evidence type="ECO:0000256" key="10">
    <source>
        <dbReference type="HAMAP-Rule" id="MF_00685"/>
    </source>
</evidence>
<evidence type="ECO:0000256" key="11">
    <source>
        <dbReference type="PIRSR" id="PIRSR000463-1"/>
    </source>
</evidence>
<evidence type="ECO:0000256" key="3">
    <source>
        <dbReference type="ARBA" id="ARBA00004964"/>
    </source>
</evidence>
<protein>
    <recommendedName>
        <fullName evidence="10">1,4-alpha-glucan branching enzyme GlgB</fullName>
        <ecNumber evidence="10">2.4.1.18</ecNumber>
    </recommendedName>
    <alternativeName>
        <fullName evidence="10">1,4-alpha-D-glucan:1,4-alpha-D-glucan 6-glucosyl-transferase</fullName>
    </alternativeName>
    <alternativeName>
        <fullName evidence="10">Alpha-(1-&gt;4)-glucan branching enzyme</fullName>
    </alternativeName>
    <alternativeName>
        <fullName evidence="10">Glycogen branching enzyme</fullName>
        <shortName evidence="10">BE</shortName>
    </alternativeName>
</protein>
<dbReference type="InterPro" id="IPR004193">
    <property type="entry name" value="Glyco_hydro_13_N"/>
</dbReference>
<accession>A0A1H5T2S5</accession>
<dbReference type="Gene3D" id="3.20.20.80">
    <property type="entry name" value="Glycosidases"/>
    <property type="match status" value="1"/>
</dbReference>
<keyword evidence="7 10" id="KW-0808">Transferase</keyword>
<dbReference type="InterPro" id="IPR013780">
    <property type="entry name" value="Glyco_hydro_b"/>
</dbReference>
<reference evidence="14" key="1">
    <citation type="submission" date="2016-10" db="EMBL/GenBank/DDBJ databases">
        <authorList>
            <person name="Varghese N."/>
            <person name="Submissions S."/>
        </authorList>
    </citation>
    <scope>NUCLEOTIDE SEQUENCE [LARGE SCALE GENOMIC DNA]</scope>
    <source>
        <strain evidence="14">DSM 5463</strain>
    </source>
</reference>
<comment type="catalytic activity">
    <reaction evidence="1 10">
        <text>Transfers a segment of a (1-&gt;4)-alpha-D-glucan chain to a primary hydroxy group in a similar glucan chain.</text>
        <dbReference type="EC" id="2.4.1.18"/>
    </reaction>
</comment>
<evidence type="ECO:0000259" key="12">
    <source>
        <dbReference type="SMART" id="SM00642"/>
    </source>
</evidence>
<dbReference type="GO" id="GO:0005829">
    <property type="term" value="C:cytosol"/>
    <property type="evidence" value="ECO:0007669"/>
    <property type="project" value="TreeGrafter"/>
</dbReference>
<comment type="pathway">
    <text evidence="3 10">Glycan biosynthesis; glycogen biosynthesis.</text>
</comment>
<evidence type="ECO:0000313" key="14">
    <source>
        <dbReference type="Proteomes" id="UP000242850"/>
    </source>
</evidence>
<dbReference type="Proteomes" id="UP000242850">
    <property type="component" value="Unassembled WGS sequence"/>
</dbReference>
<dbReference type="Pfam" id="PF00128">
    <property type="entry name" value="Alpha-amylase"/>
    <property type="match status" value="1"/>
</dbReference>
<dbReference type="OrthoDB" id="9800174at2"/>
<dbReference type="InterPro" id="IPR006407">
    <property type="entry name" value="GlgB"/>
</dbReference>
<dbReference type="InterPro" id="IPR006048">
    <property type="entry name" value="A-amylase/branching_C"/>
</dbReference>
<dbReference type="SUPFAM" id="SSF51011">
    <property type="entry name" value="Glycosyl hydrolase domain"/>
    <property type="match status" value="1"/>
</dbReference>
<dbReference type="SUPFAM" id="SSF51445">
    <property type="entry name" value="(Trans)glycosidases"/>
    <property type="match status" value="1"/>
</dbReference>
<dbReference type="GO" id="GO:0005978">
    <property type="term" value="P:glycogen biosynthetic process"/>
    <property type="evidence" value="ECO:0007669"/>
    <property type="project" value="UniProtKB-UniRule"/>
</dbReference>
<dbReference type="Pfam" id="PF02922">
    <property type="entry name" value="CBM_48"/>
    <property type="match status" value="1"/>
</dbReference>
<evidence type="ECO:0000256" key="1">
    <source>
        <dbReference type="ARBA" id="ARBA00000826"/>
    </source>
</evidence>
<dbReference type="Gene3D" id="2.60.40.1180">
    <property type="entry name" value="Golgi alpha-mannosidase II"/>
    <property type="match status" value="1"/>
</dbReference>
<dbReference type="FunFam" id="2.60.40.1180:FF:000002">
    <property type="entry name" value="1,4-alpha-glucan branching enzyme GlgB"/>
    <property type="match status" value="1"/>
</dbReference>
<evidence type="ECO:0000256" key="5">
    <source>
        <dbReference type="ARBA" id="ARBA00022600"/>
    </source>
</evidence>
<dbReference type="PIRSF" id="PIRSF000463">
    <property type="entry name" value="GlgB"/>
    <property type="match status" value="1"/>
</dbReference>
<evidence type="ECO:0000313" key="13">
    <source>
        <dbReference type="EMBL" id="SEF57096.1"/>
    </source>
</evidence>
<evidence type="ECO:0000256" key="2">
    <source>
        <dbReference type="ARBA" id="ARBA00002953"/>
    </source>
</evidence>
<gene>
    <name evidence="10" type="primary">glgB</name>
    <name evidence="13" type="ORF">SAMN05660865_00544</name>
</gene>
<keyword evidence="6 10" id="KW-0328">Glycosyltransferase</keyword>
<evidence type="ECO:0000256" key="9">
    <source>
        <dbReference type="ARBA" id="ARBA00023277"/>
    </source>
</evidence>
<name>A0A1H5T2S5_9CLOT</name>
<keyword evidence="14" id="KW-1185">Reference proteome</keyword>
<dbReference type="EMBL" id="FNUK01000004">
    <property type="protein sequence ID" value="SEF57096.1"/>
    <property type="molecule type" value="Genomic_DNA"/>
</dbReference>
<comment type="function">
    <text evidence="2 10">Catalyzes the formation of the alpha-1,6-glucosidic linkages in glycogen by scission of a 1,4-alpha-linked oligosaccharide from growing alpha-1,4-glucan chains and the subsequent attachment of the oligosaccharide to the alpha-1,6 position.</text>
</comment>
<dbReference type="SMART" id="SM00642">
    <property type="entry name" value="Aamy"/>
    <property type="match status" value="1"/>
</dbReference>
<feature type="active site" description="Proton donor" evidence="10 11">
    <location>
        <position position="361"/>
    </location>
</feature>